<dbReference type="GeneID" id="69806153"/>
<evidence type="ECO:0000256" key="1">
    <source>
        <dbReference type="SAM" id="MobiDB-lite"/>
    </source>
</evidence>
<evidence type="ECO:0000313" key="5">
    <source>
        <dbReference type="Proteomes" id="UP001282288"/>
    </source>
</evidence>
<dbReference type="EMBL" id="JARAWP010000003">
    <property type="protein sequence ID" value="MDX3017329.1"/>
    <property type="molecule type" value="Genomic_DNA"/>
</dbReference>
<evidence type="ECO:0000313" key="2">
    <source>
        <dbReference type="EMBL" id="MDX2963104.1"/>
    </source>
</evidence>
<name>A0AAP6BE58_9ACTN</name>
<dbReference type="EMBL" id="JARAWC010000019">
    <property type="protein sequence ID" value="MDX2963104.1"/>
    <property type="molecule type" value="Genomic_DNA"/>
</dbReference>
<gene>
    <name evidence="2" type="ORF">PV399_25795</name>
    <name evidence="3" type="ORF">PV666_05460</name>
</gene>
<reference evidence="2 4" key="1">
    <citation type="journal article" date="2023" name="Microb. Genom.">
        <title>Mesoterricola silvestris gen. nov., sp. nov., Mesoterricola sediminis sp. nov., Geothrix oryzae sp. nov., Geothrix edaphica sp. nov., Geothrix rubra sp. nov., and Geothrix limicola sp. nov., six novel members of Acidobacteriota isolated from soils.</title>
        <authorList>
            <person name="Weisberg A.J."/>
            <person name="Pearce E."/>
            <person name="Kramer C.G."/>
            <person name="Chang J.H."/>
            <person name="Clarke C.R."/>
        </authorList>
    </citation>
    <scope>NUCLEOTIDE SEQUENCE</scope>
    <source>
        <strain evidence="3 4">NB05-1H</strain>
        <strain evidence="2">NRRL_B-16521</strain>
    </source>
</reference>
<organism evidence="2 5">
    <name type="scientific">Streptomyces acidiscabies</name>
    <dbReference type="NCBI Taxonomy" id="42234"/>
    <lineage>
        <taxon>Bacteria</taxon>
        <taxon>Bacillati</taxon>
        <taxon>Actinomycetota</taxon>
        <taxon>Actinomycetes</taxon>
        <taxon>Kitasatosporales</taxon>
        <taxon>Streptomycetaceae</taxon>
        <taxon>Streptomyces</taxon>
    </lineage>
</organism>
<sequence>MRRGWSQPGRVPRRLFEVLRLEIRYGHRPELAIYRVTLTGGSMGDIADLAGILPGGQPEAAPRKSKGKTMVAETMTPPAF</sequence>
<keyword evidence="4" id="KW-1185">Reference proteome</keyword>
<dbReference type="AlphaFoldDB" id="A0AAP6BE58"/>
<proteinExistence type="predicted"/>
<evidence type="ECO:0000313" key="3">
    <source>
        <dbReference type="EMBL" id="MDX3017329.1"/>
    </source>
</evidence>
<evidence type="ECO:0000313" key="4">
    <source>
        <dbReference type="Proteomes" id="UP001272987"/>
    </source>
</evidence>
<dbReference type="Proteomes" id="UP001272987">
    <property type="component" value="Unassembled WGS sequence"/>
</dbReference>
<feature type="region of interest" description="Disordered" evidence="1">
    <location>
        <begin position="57"/>
        <end position="80"/>
    </location>
</feature>
<dbReference type="Proteomes" id="UP001282288">
    <property type="component" value="Unassembled WGS sequence"/>
</dbReference>
<dbReference type="RefSeq" id="WP_141655640.1">
    <property type="nucleotide sequence ID" value="NZ_BCML01000084.1"/>
</dbReference>
<protein>
    <submittedName>
        <fullName evidence="2">Uncharacterized protein</fullName>
    </submittedName>
</protein>
<comment type="caution">
    <text evidence="2">The sequence shown here is derived from an EMBL/GenBank/DDBJ whole genome shotgun (WGS) entry which is preliminary data.</text>
</comment>
<accession>A0AAP6BE58</accession>